<evidence type="ECO:0000313" key="1">
    <source>
        <dbReference type="EMBL" id="MQM17758.1"/>
    </source>
</evidence>
<gene>
    <name evidence="1" type="ORF">Taro_050736</name>
</gene>
<evidence type="ECO:0000313" key="2">
    <source>
        <dbReference type="Proteomes" id="UP000652761"/>
    </source>
</evidence>
<organism evidence="1 2">
    <name type="scientific">Colocasia esculenta</name>
    <name type="common">Wild taro</name>
    <name type="synonym">Arum esculentum</name>
    <dbReference type="NCBI Taxonomy" id="4460"/>
    <lineage>
        <taxon>Eukaryota</taxon>
        <taxon>Viridiplantae</taxon>
        <taxon>Streptophyta</taxon>
        <taxon>Embryophyta</taxon>
        <taxon>Tracheophyta</taxon>
        <taxon>Spermatophyta</taxon>
        <taxon>Magnoliopsida</taxon>
        <taxon>Liliopsida</taxon>
        <taxon>Araceae</taxon>
        <taxon>Aroideae</taxon>
        <taxon>Colocasieae</taxon>
        <taxon>Colocasia</taxon>
    </lineage>
</organism>
<dbReference type="EMBL" id="NMUH01007745">
    <property type="protein sequence ID" value="MQM17758.1"/>
    <property type="molecule type" value="Genomic_DNA"/>
</dbReference>
<name>A0A843XE58_COLES</name>
<proteinExistence type="predicted"/>
<keyword evidence="2" id="KW-1185">Reference proteome</keyword>
<protein>
    <submittedName>
        <fullName evidence="1">Uncharacterized protein</fullName>
    </submittedName>
</protein>
<dbReference type="Proteomes" id="UP000652761">
    <property type="component" value="Unassembled WGS sequence"/>
</dbReference>
<sequence>MLNWDSTLMSHVYQETNQVADSLENHACQTMQNNVFGGPSSVPDPCKGPIVLDRTSLMHVNGNRHCC</sequence>
<accession>A0A843XE58</accession>
<comment type="caution">
    <text evidence="1">The sequence shown here is derived from an EMBL/GenBank/DDBJ whole genome shotgun (WGS) entry which is preliminary data.</text>
</comment>
<dbReference type="AlphaFoldDB" id="A0A843XE58"/>
<reference evidence="1" key="1">
    <citation type="submission" date="2017-07" db="EMBL/GenBank/DDBJ databases">
        <title>Taro Niue Genome Assembly and Annotation.</title>
        <authorList>
            <person name="Atibalentja N."/>
            <person name="Keating K."/>
            <person name="Fields C.J."/>
        </authorList>
    </citation>
    <scope>NUCLEOTIDE SEQUENCE</scope>
    <source>
        <strain evidence="1">Niue_2</strain>
        <tissue evidence="1">Leaf</tissue>
    </source>
</reference>